<dbReference type="EMBL" id="MSCO01000002">
    <property type="protein sequence ID" value="PQJ85078.1"/>
    <property type="molecule type" value="Genomic_DNA"/>
</dbReference>
<feature type="transmembrane region" description="Helical" evidence="1">
    <location>
        <begin position="6"/>
        <end position="31"/>
    </location>
</feature>
<dbReference type="NCBIfam" id="TIGR02532">
    <property type="entry name" value="IV_pilin_GFxxxE"/>
    <property type="match status" value="1"/>
</dbReference>
<dbReference type="Pfam" id="PF07963">
    <property type="entry name" value="N_methyl"/>
    <property type="match status" value="1"/>
</dbReference>
<evidence type="ECO:0000256" key="1">
    <source>
        <dbReference type="SAM" id="Phobius"/>
    </source>
</evidence>
<evidence type="ECO:0000313" key="3">
    <source>
        <dbReference type="Proteomes" id="UP000239263"/>
    </source>
</evidence>
<evidence type="ECO:0000313" key="2">
    <source>
        <dbReference type="EMBL" id="PQJ85078.1"/>
    </source>
</evidence>
<keyword evidence="1" id="KW-0472">Membrane</keyword>
<sequence>MHLPNSGFTLIEMTISIVVLAIIGLSLSAIIQHSMTIYADTTDREELILQGRFVTERMHKEIRDAIPNSLQVNSTGTCIEWLPIVNTAVYETLPIKPMSSSTLRILPEREVKSGDRLVVMPTSATNLLSALPTNGLGRTAQVKQDVLFTAGEDATMIDVTLTQATSFEVSSPAHRLYIYREPLAYCLEGAQLFRYSDYPLSRSELSPAGLSNGKRQLMSGNIKNASFQIEHPSLVRNGLVKMLFIFSDNNEEVRLDHDVLIFNTP</sequence>
<dbReference type="PROSITE" id="PS00409">
    <property type="entry name" value="PROKAR_NTER_METHYL"/>
    <property type="match status" value="1"/>
</dbReference>
<accession>A0A2S7X503</accession>
<keyword evidence="1" id="KW-0812">Transmembrane</keyword>
<organism evidence="2 3">
    <name type="scientific">Aliivibrio sifiae</name>
    <dbReference type="NCBI Taxonomy" id="566293"/>
    <lineage>
        <taxon>Bacteria</taxon>
        <taxon>Pseudomonadati</taxon>
        <taxon>Pseudomonadota</taxon>
        <taxon>Gammaproteobacteria</taxon>
        <taxon>Vibrionales</taxon>
        <taxon>Vibrionaceae</taxon>
        <taxon>Aliivibrio</taxon>
    </lineage>
</organism>
<comment type="caution">
    <text evidence="2">The sequence shown here is derived from an EMBL/GenBank/DDBJ whole genome shotgun (WGS) entry which is preliminary data.</text>
</comment>
<dbReference type="Proteomes" id="UP000239263">
    <property type="component" value="Unassembled WGS sequence"/>
</dbReference>
<protein>
    <submittedName>
        <fullName evidence="2">MSHA biogenesis protein MshO</fullName>
    </submittedName>
</protein>
<dbReference type="OrthoDB" id="9788802at2"/>
<gene>
    <name evidence="2" type="ORF">BTO22_16515</name>
</gene>
<dbReference type="RefSeq" id="WP_105056441.1">
    <property type="nucleotide sequence ID" value="NZ_CAWNRT010000002.1"/>
</dbReference>
<name>A0A2S7X503_9GAMM</name>
<reference evidence="2 3" key="1">
    <citation type="submission" date="2016-12" db="EMBL/GenBank/DDBJ databases">
        <title>Diversity of luminous bacteria.</title>
        <authorList>
            <person name="Yoshizawa S."/>
            <person name="Kogure K."/>
        </authorList>
    </citation>
    <scope>NUCLEOTIDE SEQUENCE [LARGE SCALE GENOMIC DNA]</scope>
    <source>
        <strain evidence="2 3">ATCC 33715</strain>
    </source>
</reference>
<keyword evidence="1" id="KW-1133">Transmembrane helix</keyword>
<dbReference type="AlphaFoldDB" id="A0A2S7X503"/>
<proteinExistence type="predicted"/>
<dbReference type="InterPro" id="IPR012902">
    <property type="entry name" value="N_methyl_site"/>
</dbReference>